<name>A0A2P8HU83_CHINA</name>
<keyword evidence="2" id="KW-1185">Reference proteome</keyword>
<dbReference type="AlphaFoldDB" id="A0A2P8HU83"/>
<protein>
    <submittedName>
        <fullName evidence="1">Uncharacterized protein</fullName>
    </submittedName>
</protein>
<gene>
    <name evidence="1" type="ORF">CLV51_1011109</name>
</gene>
<evidence type="ECO:0000313" key="2">
    <source>
        <dbReference type="Proteomes" id="UP000240971"/>
    </source>
</evidence>
<organism evidence="1 2">
    <name type="scientific">Chitinophaga niastensis</name>
    <dbReference type="NCBI Taxonomy" id="536980"/>
    <lineage>
        <taxon>Bacteria</taxon>
        <taxon>Pseudomonadati</taxon>
        <taxon>Bacteroidota</taxon>
        <taxon>Chitinophagia</taxon>
        <taxon>Chitinophagales</taxon>
        <taxon>Chitinophagaceae</taxon>
        <taxon>Chitinophaga</taxon>
    </lineage>
</organism>
<evidence type="ECO:0000313" key="1">
    <source>
        <dbReference type="EMBL" id="PSL49773.1"/>
    </source>
</evidence>
<dbReference type="EMBL" id="PYAW01000001">
    <property type="protein sequence ID" value="PSL49773.1"/>
    <property type="molecule type" value="Genomic_DNA"/>
</dbReference>
<accession>A0A2P8HU83</accession>
<reference evidence="1 2" key="1">
    <citation type="submission" date="2018-03" db="EMBL/GenBank/DDBJ databases">
        <title>Genomic Encyclopedia of Archaeal and Bacterial Type Strains, Phase II (KMG-II): from individual species to whole genera.</title>
        <authorList>
            <person name="Goeker M."/>
        </authorList>
    </citation>
    <scope>NUCLEOTIDE SEQUENCE [LARGE SCALE GENOMIC DNA]</scope>
    <source>
        <strain evidence="1 2">DSM 24859</strain>
    </source>
</reference>
<comment type="caution">
    <text evidence="1">The sequence shown here is derived from an EMBL/GenBank/DDBJ whole genome shotgun (WGS) entry which is preliminary data.</text>
</comment>
<sequence>MMITLILLTKIDLKRLAKIKTDITALIFANLFKSKKYNRGNHHNQFNPE</sequence>
<dbReference type="Proteomes" id="UP000240971">
    <property type="component" value="Unassembled WGS sequence"/>
</dbReference>
<proteinExistence type="predicted"/>